<feature type="compositionally biased region" description="Low complexity" evidence="1">
    <location>
        <begin position="402"/>
        <end position="417"/>
    </location>
</feature>
<keyword evidence="2" id="KW-1133">Transmembrane helix</keyword>
<proteinExistence type="predicted"/>
<keyword evidence="2" id="KW-0812">Transmembrane</keyword>
<name>E3T709_9BACT</name>
<feature type="region of interest" description="Disordered" evidence="1">
    <location>
        <begin position="243"/>
        <end position="271"/>
    </location>
</feature>
<keyword evidence="2" id="KW-0472">Membrane</keyword>
<evidence type="ECO:0000256" key="1">
    <source>
        <dbReference type="SAM" id="MobiDB-lite"/>
    </source>
</evidence>
<feature type="transmembrane region" description="Helical" evidence="2">
    <location>
        <begin position="151"/>
        <end position="168"/>
    </location>
</feature>
<evidence type="ECO:0000313" key="3">
    <source>
        <dbReference type="EMBL" id="ADC36103.1"/>
    </source>
</evidence>
<evidence type="ECO:0000256" key="2">
    <source>
        <dbReference type="SAM" id="Phobius"/>
    </source>
</evidence>
<reference evidence="3" key="1">
    <citation type="submission" date="2009-12" db="EMBL/GenBank/DDBJ databases">
        <authorList>
            <person name="Kielak A."/>
            <person name="van Veen J.A."/>
            <person name="Kowalchuk G.A."/>
        </authorList>
    </citation>
    <scope>NUCLEOTIDE SEQUENCE</scope>
</reference>
<feature type="region of interest" description="Disordered" evidence="1">
    <location>
        <begin position="290"/>
        <end position="369"/>
    </location>
</feature>
<protein>
    <submittedName>
        <fullName evidence="3">Uncharacterized protein</fullName>
    </submittedName>
</protein>
<dbReference type="AlphaFoldDB" id="E3T709"/>
<feature type="transmembrane region" description="Helical" evidence="2">
    <location>
        <begin position="30"/>
        <end position="51"/>
    </location>
</feature>
<accession>E3T709</accession>
<feature type="transmembrane region" description="Helical" evidence="2">
    <location>
        <begin position="57"/>
        <end position="76"/>
    </location>
</feature>
<feature type="region of interest" description="Disordered" evidence="1">
    <location>
        <begin position="402"/>
        <end position="436"/>
    </location>
</feature>
<organism evidence="3">
    <name type="scientific">uncultured bacterium 126</name>
    <dbReference type="NCBI Taxonomy" id="698379"/>
    <lineage>
        <taxon>Bacteria</taxon>
        <taxon>environmental samples</taxon>
    </lineage>
</organism>
<sequence length="458" mass="47892">MQESLATESVRAIASRGDRARRTSAAHGRVARLAPVVAAAACLTSMLSSIMGGPASLGPILLGAGLAVAGATVTAARYRPRALRDDAVAQLDRAAGLEGSLRSAHWFAGHSPAVADADHRGAWITSHVHHAAALAADVDWTGVYQRPSRRLSWAVTVCCVALTVGLSIRPLPRLVRRTNGTAPIAQNVSLSGPEAPVALVPQVLEGIKAMRAGRPPSEEQLSAIGQALETARHDPAARKRIEAEVNGSDSKGPDNQHASSSDTDGAAWSDDYHNGFEMSDLDWAYQEAMARGRSEPAPHPEPGGDVTPPAGKSESASKGRQGEPASAGELSGSPVEGDTRGRPADFTSLLRGSQHSSGKAAAENQPQDAGRVARLAAALRSEVVHASTEITLPNLDRPAARRATNATKAPAAAADPTVQVRYDQSHATQPPAVPELRRPLLRGYFLRPAEPTTAVKRP</sequence>
<dbReference type="EMBL" id="GU260712">
    <property type="protein sequence ID" value="ADC36103.1"/>
    <property type="molecule type" value="Genomic_DNA"/>
</dbReference>
<reference evidence="3" key="2">
    <citation type="journal article" date="2010" name="Appl. Environ. Microbiol.">
        <title>Comparative analysis of acidobacterial genomic fragments from terrestrial and aquatic metagenomic libraries, with emphasis on acidobacteria subdivision 6.</title>
        <authorList>
            <person name="Kielak A.M."/>
            <person name="van Veen J.A."/>
            <person name="Kowalchuk G.A."/>
        </authorList>
    </citation>
    <scope>NUCLEOTIDE SEQUENCE</scope>
</reference>